<evidence type="ECO:0000313" key="8">
    <source>
        <dbReference type="Proteomes" id="UP000663868"/>
    </source>
</evidence>
<dbReference type="Gene3D" id="1.20.1070.10">
    <property type="entry name" value="Rhodopsin 7-helix transmembrane proteins"/>
    <property type="match status" value="1"/>
</dbReference>
<keyword evidence="3 6" id="KW-1133">Transmembrane helix</keyword>
<name>A0A819YSN6_9BILA</name>
<evidence type="ECO:0000313" key="7">
    <source>
        <dbReference type="EMBL" id="CAF4160203.1"/>
    </source>
</evidence>
<dbReference type="GO" id="GO:0004930">
    <property type="term" value="F:G protein-coupled receptor activity"/>
    <property type="evidence" value="ECO:0007669"/>
    <property type="project" value="InterPro"/>
</dbReference>
<comment type="subcellular location">
    <subcellularLocation>
        <location evidence="1">Membrane</location>
    </subcellularLocation>
</comment>
<dbReference type="SUPFAM" id="SSF81321">
    <property type="entry name" value="Family A G protein-coupled receptor-like"/>
    <property type="match status" value="1"/>
</dbReference>
<keyword evidence="4 6" id="KW-0472">Membrane</keyword>
<reference evidence="7" key="1">
    <citation type="submission" date="2021-02" db="EMBL/GenBank/DDBJ databases">
        <authorList>
            <person name="Nowell W R."/>
        </authorList>
    </citation>
    <scope>NUCLEOTIDE SEQUENCE</scope>
</reference>
<evidence type="ECO:0000256" key="2">
    <source>
        <dbReference type="ARBA" id="ARBA00022692"/>
    </source>
</evidence>
<feature type="transmembrane region" description="Helical" evidence="6">
    <location>
        <begin position="143"/>
        <end position="165"/>
    </location>
</feature>
<comment type="caution">
    <text evidence="7">The sequence shown here is derived from an EMBL/GenBank/DDBJ whole genome shotgun (WGS) entry which is preliminary data.</text>
</comment>
<protein>
    <recommendedName>
        <fullName evidence="9">G-protein coupled receptors family 1 profile domain-containing protein</fullName>
    </recommendedName>
</protein>
<feature type="transmembrane region" description="Helical" evidence="6">
    <location>
        <begin position="98"/>
        <end position="117"/>
    </location>
</feature>
<evidence type="ECO:0000256" key="5">
    <source>
        <dbReference type="SAM" id="MobiDB-lite"/>
    </source>
</evidence>
<evidence type="ECO:0000256" key="4">
    <source>
        <dbReference type="ARBA" id="ARBA00023136"/>
    </source>
</evidence>
<dbReference type="InterPro" id="IPR000276">
    <property type="entry name" value="GPCR_Rhodpsn"/>
</dbReference>
<feature type="transmembrane region" description="Helical" evidence="6">
    <location>
        <begin position="20"/>
        <end position="43"/>
    </location>
</feature>
<feature type="region of interest" description="Disordered" evidence="5">
    <location>
        <begin position="176"/>
        <end position="196"/>
    </location>
</feature>
<evidence type="ECO:0000256" key="1">
    <source>
        <dbReference type="ARBA" id="ARBA00004370"/>
    </source>
</evidence>
<feature type="compositionally biased region" description="Polar residues" evidence="5">
    <location>
        <begin position="176"/>
        <end position="194"/>
    </location>
</feature>
<dbReference type="Pfam" id="PF00001">
    <property type="entry name" value="7tm_1"/>
    <property type="match status" value="1"/>
</dbReference>
<dbReference type="AlphaFoldDB" id="A0A819YSN6"/>
<evidence type="ECO:0000256" key="6">
    <source>
        <dbReference type="SAM" id="Phobius"/>
    </source>
</evidence>
<accession>A0A819YSN6</accession>
<keyword evidence="2 6" id="KW-0812">Transmembrane</keyword>
<feature type="transmembrane region" description="Helical" evidence="6">
    <location>
        <begin position="206"/>
        <end position="229"/>
    </location>
</feature>
<dbReference type="InterPro" id="IPR052954">
    <property type="entry name" value="GPCR-Ligand_Int"/>
</dbReference>
<gene>
    <name evidence="7" type="ORF">KXQ929_LOCUS37767</name>
</gene>
<evidence type="ECO:0008006" key="9">
    <source>
        <dbReference type="Google" id="ProtNLM"/>
    </source>
</evidence>
<dbReference type="PANTHER" id="PTHR46641:SF18">
    <property type="entry name" value="G-PROTEIN COUPLED RECEPTORS FAMILY 1 PROFILE DOMAIN-CONTAINING PROTEIN"/>
    <property type="match status" value="1"/>
</dbReference>
<dbReference type="Proteomes" id="UP000663868">
    <property type="component" value="Unassembled WGS sequence"/>
</dbReference>
<dbReference type="PANTHER" id="PTHR46641">
    <property type="entry name" value="FMRFAMIDE RECEPTOR-RELATED"/>
    <property type="match status" value="1"/>
</dbReference>
<dbReference type="GO" id="GO:0016020">
    <property type="term" value="C:membrane"/>
    <property type="evidence" value="ECO:0007669"/>
    <property type="project" value="UniProtKB-SubCell"/>
</dbReference>
<sequence>MSLSNASLAEINALHYGNIIFYQFWSYLLVCLGTVGHSLNIYVFTRPILRSNPCTRYFLATAIAERTHPGLLLLLLSIGRFLCSSPSATLRGWSSLRVASRAILFVIVVVALFYLYVPIQYENILMSTKCSPTQSTDPLFTGIWNLLIFSLGPSIVMLSFGLLTFRHVQQSGKRMVPQSNQVQNQTESITPQQDQLRRKKKTDRQLLQMILVQSVYFSLLSTPVSVWYIYTALRINVVPDALQSAKDTLFGNVTGLLSITGACTSFYFFTLSSQLFRRELIQLFKCQWRPNQTIPTSTELRQRN</sequence>
<organism evidence="7 8">
    <name type="scientific">Adineta steineri</name>
    <dbReference type="NCBI Taxonomy" id="433720"/>
    <lineage>
        <taxon>Eukaryota</taxon>
        <taxon>Metazoa</taxon>
        <taxon>Spiralia</taxon>
        <taxon>Gnathifera</taxon>
        <taxon>Rotifera</taxon>
        <taxon>Eurotatoria</taxon>
        <taxon>Bdelloidea</taxon>
        <taxon>Adinetida</taxon>
        <taxon>Adinetidae</taxon>
        <taxon>Adineta</taxon>
    </lineage>
</organism>
<evidence type="ECO:0000256" key="3">
    <source>
        <dbReference type="ARBA" id="ARBA00022989"/>
    </source>
</evidence>
<proteinExistence type="predicted"/>
<feature type="transmembrane region" description="Helical" evidence="6">
    <location>
        <begin position="249"/>
        <end position="269"/>
    </location>
</feature>
<dbReference type="EMBL" id="CAJOBB010006421">
    <property type="protein sequence ID" value="CAF4160203.1"/>
    <property type="molecule type" value="Genomic_DNA"/>
</dbReference>